<dbReference type="AlphaFoldDB" id="A0A430FGS7"/>
<evidence type="ECO:0000313" key="2">
    <source>
        <dbReference type="EMBL" id="RSX52074.1"/>
    </source>
</evidence>
<dbReference type="GO" id="GO:0004668">
    <property type="term" value="F:protein-arginine deiminase activity"/>
    <property type="evidence" value="ECO:0007669"/>
    <property type="project" value="InterPro"/>
</dbReference>
<keyword evidence="1" id="KW-0378">Hydrolase</keyword>
<dbReference type="PANTHER" id="PTHR31377">
    <property type="entry name" value="AGMATINE DEIMINASE-RELATED"/>
    <property type="match status" value="1"/>
</dbReference>
<name>A0A430FGS7_9BIFI</name>
<reference evidence="2 3" key="1">
    <citation type="submission" date="2018-09" db="EMBL/GenBank/DDBJ databases">
        <title>Characterization of the phylogenetic diversity of five novel species belonging to the genus Bifidobacterium.</title>
        <authorList>
            <person name="Lugli G.A."/>
            <person name="Duranti S."/>
            <person name="Milani C."/>
        </authorList>
    </citation>
    <scope>NUCLEOTIDE SEQUENCE [LARGE SCALE GENOMIC DNA]</scope>
    <source>
        <strain evidence="2 3">2028B</strain>
    </source>
</reference>
<proteinExistence type="predicted"/>
<dbReference type="PANTHER" id="PTHR31377:SF0">
    <property type="entry name" value="AGMATINE DEIMINASE-RELATED"/>
    <property type="match status" value="1"/>
</dbReference>
<comment type="caution">
    <text evidence="2">The sequence shown here is derived from an EMBL/GenBank/DDBJ whole genome shotgun (WGS) entry which is preliminary data.</text>
</comment>
<dbReference type="Proteomes" id="UP000288607">
    <property type="component" value="Unassembled WGS sequence"/>
</dbReference>
<gene>
    <name evidence="2" type="ORF">D2E23_0681</name>
</gene>
<dbReference type="RefSeq" id="WP_126029591.1">
    <property type="nucleotide sequence ID" value="NZ_QXGJ01000002.1"/>
</dbReference>
<dbReference type="SUPFAM" id="SSF55909">
    <property type="entry name" value="Pentein"/>
    <property type="match status" value="1"/>
</dbReference>
<organism evidence="2 3">
    <name type="scientific">Bifidobacterium callimiconis</name>
    <dbReference type="NCBI Taxonomy" id="2306973"/>
    <lineage>
        <taxon>Bacteria</taxon>
        <taxon>Bacillati</taxon>
        <taxon>Actinomycetota</taxon>
        <taxon>Actinomycetes</taxon>
        <taxon>Bifidobacteriales</taxon>
        <taxon>Bifidobacteriaceae</taxon>
        <taxon>Bifidobacterium</taxon>
    </lineage>
</organism>
<keyword evidence="3" id="KW-1185">Reference proteome</keyword>
<sequence length="346" mass="38217">MPTIMPAETHRHERTWMSFPTEGYVLGNTKESRSEAIRMWSSVANAIVKYEPVSMVVDPALESVAKDVLDDGVTTHPFPLNDCWMRDSGPTFVIDHGTNGATTLKAVDWVFNGWGQQEWSAWDKDALLARHVAEEAGVGVIDSSYVFEGGGFHVDGEGTAILTETVALDPHRNPGRTREDIERELHRTLGVNKVIWLPRGLTRDYGEFGTRGHVDIVTCMPQPGVVLFHDQRNPDHPDYQVSRDIERVLSQARDARGRQLTVVPIPAPAQGFEDDGTPTDFSYINHYAANGAVIACTFNDPNDDQAMTVLSQAYPGRTVVPISSKPLFDRGGGIHCITQQQPALSE</sequence>
<dbReference type="Pfam" id="PF04371">
    <property type="entry name" value="PAD_porph"/>
    <property type="match status" value="1"/>
</dbReference>
<dbReference type="Gene3D" id="3.75.10.10">
    <property type="entry name" value="L-arginine/glycine Amidinotransferase, Chain A"/>
    <property type="match status" value="1"/>
</dbReference>
<evidence type="ECO:0000256" key="1">
    <source>
        <dbReference type="ARBA" id="ARBA00022801"/>
    </source>
</evidence>
<dbReference type="GO" id="GO:0047632">
    <property type="term" value="F:agmatine deiminase activity"/>
    <property type="evidence" value="ECO:0007669"/>
    <property type="project" value="TreeGrafter"/>
</dbReference>
<protein>
    <submittedName>
        <fullName evidence="2">Agmatine deiminase</fullName>
    </submittedName>
</protein>
<dbReference type="InterPro" id="IPR007466">
    <property type="entry name" value="Peptidyl-Arg-deiminase_porph"/>
</dbReference>
<evidence type="ECO:0000313" key="3">
    <source>
        <dbReference type="Proteomes" id="UP000288607"/>
    </source>
</evidence>
<dbReference type="GO" id="GO:0009446">
    <property type="term" value="P:putrescine biosynthetic process"/>
    <property type="evidence" value="ECO:0007669"/>
    <property type="project" value="InterPro"/>
</dbReference>
<accession>A0A430FGS7</accession>
<dbReference type="EMBL" id="QXGJ01000002">
    <property type="protein sequence ID" value="RSX52074.1"/>
    <property type="molecule type" value="Genomic_DNA"/>
</dbReference>
<dbReference type="OrthoDB" id="9808013at2"/>